<protein>
    <recommendedName>
        <fullName evidence="1">dihydrofolate reductase</fullName>
        <ecNumber evidence="1">1.5.1.3</ecNumber>
    </recommendedName>
</protein>
<dbReference type="AlphaFoldDB" id="C8X9J8"/>
<reference evidence="7" key="1">
    <citation type="submission" date="2009-09" db="EMBL/GenBank/DDBJ databases">
        <title>The complete genome of Nakamurella multipartita DSM 44233.</title>
        <authorList>
            <consortium name="US DOE Joint Genome Institute (JGI-PGF)"/>
            <person name="Lucas S."/>
            <person name="Copeland A."/>
            <person name="Lapidus A."/>
            <person name="Glavina del Rio T."/>
            <person name="Dalin E."/>
            <person name="Tice H."/>
            <person name="Bruce D."/>
            <person name="Goodwin L."/>
            <person name="Pitluck S."/>
            <person name="Kyrpides N."/>
            <person name="Mavromatis K."/>
            <person name="Ivanova N."/>
            <person name="Ovchinnikova G."/>
            <person name="Sims D."/>
            <person name="Meincke L."/>
            <person name="Brettin T."/>
            <person name="Detter J.C."/>
            <person name="Han C."/>
            <person name="Larimer F."/>
            <person name="Land M."/>
            <person name="Hauser L."/>
            <person name="Markowitz V."/>
            <person name="Cheng J.-F."/>
            <person name="Hugenholtz P."/>
            <person name="Woyke T."/>
            <person name="Wu D."/>
            <person name="Klenk H.-P."/>
            <person name="Eisen J.A."/>
        </authorList>
    </citation>
    <scope>NUCLEOTIDE SEQUENCE [LARGE SCALE GENOMIC DNA]</scope>
    <source>
        <strain evidence="7">ATCC 700099 / DSM 44233 / CIP 104796 / JCM 9543 / NBRC 105858 / Y-104</strain>
    </source>
</reference>
<dbReference type="KEGG" id="nml:Namu_2811"/>
<dbReference type="Gene3D" id="3.40.430.10">
    <property type="entry name" value="Dihydrofolate Reductase, subunit A"/>
    <property type="match status" value="1"/>
</dbReference>
<dbReference type="SUPFAM" id="SSF55021">
    <property type="entry name" value="ACT-like"/>
    <property type="match status" value="2"/>
</dbReference>
<name>C8X9J8_NAKMY</name>
<dbReference type="GO" id="GO:0004146">
    <property type="term" value="F:dihydrofolate reductase activity"/>
    <property type="evidence" value="ECO:0007669"/>
    <property type="project" value="UniProtKB-EC"/>
</dbReference>
<dbReference type="InterPro" id="IPR045865">
    <property type="entry name" value="ACT-like_dom_sf"/>
</dbReference>
<dbReference type="Pfam" id="PF00186">
    <property type="entry name" value="DHFR_1"/>
    <property type="match status" value="1"/>
</dbReference>
<evidence type="ECO:0000256" key="1">
    <source>
        <dbReference type="ARBA" id="ARBA00012856"/>
    </source>
</evidence>
<dbReference type="EMBL" id="CP001737">
    <property type="protein sequence ID" value="ACV79156.1"/>
    <property type="molecule type" value="Genomic_DNA"/>
</dbReference>
<reference evidence="6 7" key="2">
    <citation type="journal article" date="2010" name="Stand. Genomic Sci.">
        <title>Complete genome sequence of Nakamurella multipartita type strain (Y-104).</title>
        <authorList>
            <person name="Tice H."/>
            <person name="Mayilraj S."/>
            <person name="Sims D."/>
            <person name="Lapidus A."/>
            <person name="Nolan M."/>
            <person name="Lucas S."/>
            <person name="Glavina Del Rio T."/>
            <person name="Copeland A."/>
            <person name="Cheng J.F."/>
            <person name="Meincke L."/>
            <person name="Bruce D."/>
            <person name="Goodwin L."/>
            <person name="Pitluck S."/>
            <person name="Ivanova N."/>
            <person name="Mavromatis K."/>
            <person name="Ovchinnikova G."/>
            <person name="Pati A."/>
            <person name="Chen A."/>
            <person name="Palaniappan K."/>
            <person name="Land M."/>
            <person name="Hauser L."/>
            <person name="Chang Y.J."/>
            <person name="Jeffries C.D."/>
            <person name="Detter J.C."/>
            <person name="Brettin T."/>
            <person name="Rohde M."/>
            <person name="Goker M."/>
            <person name="Bristow J."/>
            <person name="Eisen J.A."/>
            <person name="Markowitz V."/>
            <person name="Hugenholtz P."/>
            <person name="Kyrpides N.C."/>
            <person name="Klenk H.P."/>
            <person name="Chen F."/>
        </authorList>
    </citation>
    <scope>NUCLEOTIDE SEQUENCE [LARGE SCALE GENOMIC DNA]</scope>
    <source>
        <strain evidence="7">ATCC 700099 / DSM 44233 / CIP 104796 / JCM 9543 / NBRC 105858 / Y-104</strain>
    </source>
</reference>
<accession>C8X9J8</accession>
<dbReference type="InParanoid" id="C8X9J8"/>
<dbReference type="PANTHER" id="PTHR39199:SF1">
    <property type="entry name" value="BLR5128 PROTEIN"/>
    <property type="match status" value="1"/>
</dbReference>
<evidence type="ECO:0000259" key="5">
    <source>
        <dbReference type="PROSITE" id="PS51330"/>
    </source>
</evidence>
<dbReference type="Gene3D" id="3.30.2130.10">
    <property type="entry name" value="VC0802-like"/>
    <property type="match status" value="1"/>
</dbReference>
<dbReference type="EC" id="1.5.1.3" evidence="1"/>
<dbReference type="eggNOG" id="COG3602">
    <property type="taxonomic scope" value="Bacteria"/>
</dbReference>
<keyword evidence="2" id="KW-0521">NADP</keyword>
<dbReference type="PROSITE" id="PS51330">
    <property type="entry name" value="DHFR_2"/>
    <property type="match status" value="1"/>
</dbReference>
<dbReference type="InterPro" id="IPR001796">
    <property type="entry name" value="DHFR_dom"/>
</dbReference>
<dbReference type="Pfam" id="PF10000">
    <property type="entry name" value="ACT_3"/>
    <property type="match status" value="1"/>
</dbReference>
<evidence type="ECO:0000313" key="7">
    <source>
        <dbReference type="Proteomes" id="UP000002218"/>
    </source>
</evidence>
<dbReference type="SUPFAM" id="SSF53597">
    <property type="entry name" value="Dihydrofolate reductase-like"/>
    <property type="match status" value="1"/>
</dbReference>
<organism evidence="6 7">
    <name type="scientific">Nakamurella multipartita (strain ATCC 700099 / DSM 44233 / CIP 104796 / JCM 9543 / NBRC 105858 / Y-104)</name>
    <name type="common">Microsphaera multipartita</name>
    <dbReference type="NCBI Taxonomy" id="479431"/>
    <lineage>
        <taxon>Bacteria</taxon>
        <taxon>Bacillati</taxon>
        <taxon>Actinomycetota</taxon>
        <taxon>Actinomycetes</taxon>
        <taxon>Nakamurellales</taxon>
        <taxon>Nakamurellaceae</taxon>
        <taxon>Nakamurella</taxon>
    </lineage>
</organism>
<dbReference type="PROSITE" id="PS00075">
    <property type="entry name" value="DHFR_1"/>
    <property type="match status" value="1"/>
</dbReference>
<evidence type="ECO:0000256" key="2">
    <source>
        <dbReference type="ARBA" id="ARBA00022857"/>
    </source>
</evidence>
<gene>
    <name evidence="6" type="ordered locus">Namu_2811</name>
</gene>
<dbReference type="CDD" id="cd00209">
    <property type="entry name" value="DHFR"/>
    <property type="match status" value="1"/>
</dbReference>
<dbReference type="HOGENOM" id="CLU_952563_0_0_11"/>
<dbReference type="InterPro" id="IPR024072">
    <property type="entry name" value="DHFR-like_dom_sf"/>
</dbReference>
<proteinExistence type="inferred from homology"/>
<dbReference type="PRINTS" id="PR00070">
    <property type="entry name" value="DHFR"/>
</dbReference>
<dbReference type="STRING" id="479431.Namu_2811"/>
<dbReference type="Proteomes" id="UP000002218">
    <property type="component" value="Chromosome"/>
</dbReference>
<sequence>MIDAAPTVVLVAAVARNGVIGAAGTMPWHIPADLKRFKRLTMGHPMVMGRKTFESMGLLPGRRSIVITRDPHWRAPGAEVADSLDRAIALGAQTDPVVMVVGGGEIYAQALPRADRLEITHLDLSAPGDTVFPAIDPALWAVTDREEADGYAFVTYRRRRPVTDLDELLRSLQPELRDGEFVYCSVPGDRVPDGLAPVATVREDEGLTLVLAAEQAADAGLAGTFRCRQITLRVHSALDAVGLTAAVATALATDGIAANVIAGRHHDHVFVPADDALRAVSALQALVHTRTG</sequence>
<dbReference type="InterPro" id="IPR017925">
    <property type="entry name" value="DHFR_CS"/>
</dbReference>
<feature type="domain" description="DHFR" evidence="5">
    <location>
        <begin position="7"/>
        <end position="160"/>
    </location>
</feature>
<dbReference type="GO" id="GO:0046654">
    <property type="term" value="P:tetrahydrofolate biosynthetic process"/>
    <property type="evidence" value="ECO:0007669"/>
    <property type="project" value="InterPro"/>
</dbReference>
<dbReference type="InterPro" id="IPR018717">
    <property type="entry name" value="DUF2241"/>
</dbReference>
<evidence type="ECO:0000313" key="6">
    <source>
        <dbReference type="EMBL" id="ACV79156.1"/>
    </source>
</evidence>
<keyword evidence="3 6" id="KW-0560">Oxidoreductase</keyword>
<evidence type="ECO:0000256" key="4">
    <source>
        <dbReference type="RuleBase" id="RU004474"/>
    </source>
</evidence>
<keyword evidence="7" id="KW-1185">Reference proteome</keyword>
<dbReference type="eggNOG" id="COG0262">
    <property type="taxonomic scope" value="Bacteria"/>
</dbReference>
<evidence type="ECO:0000256" key="3">
    <source>
        <dbReference type="ARBA" id="ARBA00023002"/>
    </source>
</evidence>
<comment type="similarity">
    <text evidence="4">Belongs to the dihydrofolate reductase family.</text>
</comment>
<dbReference type="PANTHER" id="PTHR39199">
    <property type="entry name" value="BLR5128 PROTEIN"/>
    <property type="match status" value="1"/>
</dbReference>